<evidence type="ECO:0000256" key="7">
    <source>
        <dbReference type="ARBA" id="ARBA00022723"/>
    </source>
</evidence>
<keyword evidence="15" id="KW-1185">Reference proteome</keyword>
<dbReference type="GO" id="GO:0005886">
    <property type="term" value="C:plasma membrane"/>
    <property type="evidence" value="ECO:0007669"/>
    <property type="project" value="UniProtKB-SubCell"/>
</dbReference>
<evidence type="ECO:0000256" key="10">
    <source>
        <dbReference type="ARBA" id="ARBA00023004"/>
    </source>
</evidence>
<evidence type="ECO:0000313" key="15">
    <source>
        <dbReference type="Proteomes" id="UP000054976"/>
    </source>
</evidence>
<dbReference type="InterPro" id="IPR011577">
    <property type="entry name" value="Cyt_b561_bac/Ni-Hgenase"/>
</dbReference>
<gene>
    <name evidence="14" type="ORF">TAGGR_1229</name>
</gene>
<dbReference type="Pfam" id="PF01292">
    <property type="entry name" value="Ni_hydr_CYTB"/>
    <property type="match status" value="1"/>
</dbReference>
<dbReference type="Proteomes" id="UP000054976">
    <property type="component" value="Unassembled WGS sequence"/>
</dbReference>
<dbReference type="InterPro" id="IPR000516">
    <property type="entry name" value="Ni-dep_Hydgase_cyt-B"/>
</dbReference>
<dbReference type="Gene3D" id="1.20.950.20">
    <property type="entry name" value="Transmembrane di-heme cytochromes, Chain C"/>
    <property type="match status" value="1"/>
</dbReference>
<keyword evidence="7" id="KW-0479">Metal-binding</keyword>
<feature type="domain" description="Cytochrome b561 bacterial/Ni-hydrogenase" evidence="13">
    <location>
        <begin position="7"/>
        <end position="202"/>
    </location>
</feature>
<evidence type="ECO:0000256" key="6">
    <source>
        <dbReference type="ARBA" id="ARBA00022692"/>
    </source>
</evidence>
<feature type="transmembrane region" description="Helical" evidence="12">
    <location>
        <begin position="125"/>
        <end position="146"/>
    </location>
</feature>
<dbReference type="OrthoDB" id="197262at2"/>
<dbReference type="GO" id="GO:0022904">
    <property type="term" value="P:respiratory electron transport chain"/>
    <property type="evidence" value="ECO:0007669"/>
    <property type="project" value="InterPro"/>
</dbReference>
<evidence type="ECO:0000256" key="2">
    <source>
        <dbReference type="ARBA" id="ARBA00008622"/>
    </source>
</evidence>
<proteinExistence type="inferred from homology"/>
<keyword evidence="11 12" id="KW-0472">Membrane</keyword>
<dbReference type="AlphaFoldDB" id="A0A0U9HQQ5"/>
<comment type="subcellular location">
    <subcellularLocation>
        <location evidence="1">Cell membrane</location>
        <topology evidence="1">Multi-pass membrane protein</topology>
    </subcellularLocation>
</comment>
<sequence length="208" mass="24155">MKKIYLHPLPVRIWHWINAIGFIILIITGAQIRFVDSMGLMSFETAVQIHSWLGFILLANYFIWLLYYLLSGKLFKIYVPPFWRPVEFIKNSIRQAKYYGYGIMVGDKNPHHPTPENKFNPMQQISYLMIMALLIPLQIITGLILWDPELFGSLAKLIGGIQIATLIHTALWIFFSAFIIVHFYLATLGHTPMAHIKAMFTGYEEEHE</sequence>
<feature type="transmembrane region" description="Helical" evidence="12">
    <location>
        <begin position="166"/>
        <end position="187"/>
    </location>
</feature>
<dbReference type="EMBL" id="BCNO01000001">
    <property type="protein sequence ID" value="GAQ94058.1"/>
    <property type="molecule type" value="Genomic_DNA"/>
</dbReference>
<evidence type="ECO:0000256" key="5">
    <source>
        <dbReference type="ARBA" id="ARBA00022617"/>
    </source>
</evidence>
<keyword evidence="8" id="KW-0249">Electron transport</keyword>
<keyword evidence="9 12" id="KW-1133">Transmembrane helix</keyword>
<dbReference type="GO" id="GO:0009055">
    <property type="term" value="F:electron transfer activity"/>
    <property type="evidence" value="ECO:0007669"/>
    <property type="project" value="InterPro"/>
</dbReference>
<keyword evidence="3" id="KW-0813">Transport</keyword>
<accession>A0A0U9HQQ5</accession>
<keyword evidence="5" id="KW-0349">Heme</keyword>
<name>A0A0U9HQQ5_9BACT</name>
<evidence type="ECO:0000256" key="4">
    <source>
        <dbReference type="ARBA" id="ARBA00022475"/>
    </source>
</evidence>
<dbReference type="RefSeq" id="WP_059175540.1">
    <property type="nucleotide sequence ID" value="NZ_BCNO01000001.1"/>
</dbReference>
<keyword evidence="4" id="KW-1003">Cell membrane</keyword>
<keyword evidence="10" id="KW-0408">Iron</keyword>
<organism evidence="14 15">
    <name type="scientific">Thermodesulfovibrio aggregans</name>
    <dbReference type="NCBI Taxonomy" id="86166"/>
    <lineage>
        <taxon>Bacteria</taxon>
        <taxon>Pseudomonadati</taxon>
        <taxon>Nitrospirota</taxon>
        <taxon>Thermodesulfovibrionia</taxon>
        <taxon>Thermodesulfovibrionales</taxon>
        <taxon>Thermodesulfovibrionaceae</taxon>
        <taxon>Thermodesulfovibrio</taxon>
    </lineage>
</organism>
<dbReference type="GO" id="GO:0005506">
    <property type="term" value="F:iron ion binding"/>
    <property type="evidence" value="ECO:0007669"/>
    <property type="project" value="InterPro"/>
</dbReference>
<dbReference type="PANTHER" id="PTHR30485:SF1">
    <property type="entry name" value="CYTOCHROME YDHU-RELATED"/>
    <property type="match status" value="1"/>
</dbReference>
<protein>
    <submittedName>
        <fullName evidence="14">Formate dehydrogenase, gamma subunit</fullName>
    </submittedName>
</protein>
<evidence type="ECO:0000256" key="1">
    <source>
        <dbReference type="ARBA" id="ARBA00004651"/>
    </source>
</evidence>
<dbReference type="PRINTS" id="PR00161">
    <property type="entry name" value="NIHGNASECYTB"/>
</dbReference>
<dbReference type="InterPro" id="IPR016174">
    <property type="entry name" value="Di-haem_cyt_TM"/>
</dbReference>
<evidence type="ECO:0000256" key="12">
    <source>
        <dbReference type="SAM" id="Phobius"/>
    </source>
</evidence>
<dbReference type="PANTHER" id="PTHR30485">
    <property type="entry name" value="NI/FE-HYDROGENASE 1 B-TYPE CYTOCHROME SUBUNIT"/>
    <property type="match status" value="1"/>
</dbReference>
<dbReference type="InterPro" id="IPR051542">
    <property type="entry name" value="Hydrogenase_cytochrome"/>
</dbReference>
<dbReference type="STRING" id="86166.TAGGR_1229"/>
<keyword evidence="6 12" id="KW-0812">Transmembrane</keyword>
<evidence type="ECO:0000259" key="13">
    <source>
        <dbReference type="Pfam" id="PF01292"/>
    </source>
</evidence>
<evidence type="ECO:0000256" key="11">
    <source>
        <dbReference type="ARBA" id="ARBA00023136"/>
    </source>
</evidence>
<dbReference type="GO" id="GO:0020037">
    <property type="term" value="F:heme binding"/>
    <property type="evidence" value="ECO:0007669"/>
    <property type="project" value="TreeGrafter"/>
</dbReference>
<dbReference type="SUPFAM" id="SSF81342">
    <property type="entry name" value="Transmembrane di-heme cytochromes"/>
    <property type="match status" value="1"/>
</dbReference>
<feature type="transmembrane region" description="Helical" evidence="12">
    <location>
        <begin position="52"/>
        <end position="70"/>
    </location>
</feature>
<comment type="caution">
    <text evidence="14">The sequence shown here is derived from an EMBL/GenBank/DDBJ whole genome shotgun (WGS) entry which is preliminary data.</text>
</comment>
<evidence type="ECO:0000256" key="9">
    <source>
        <dbReference type="ARBA" id="ARBA00022989"/>
    </source>
</evidence>
<comment type="similarity">
    <text evidence="2">Belongs to the HupC/HyaC/HydC family.</text>
</comment>
<reference evidence="15" key="1">
    <citation type="submission" date="2016-01" db="EMBL/GenBank/DDBJ databases">
        <title>Draft genome sequence of Thermodesulfovibrio aggregans strain TGE-P1.</title>
        <authorList>
            <person name="Sekiguchi Y."/>
            <person name="Ohashi A."/>
            <person name="Matsuura N."/>
            <person name="Tourlousse M.D."/>
        </authorList>
    </citation>
    <scope>NUCLEOTIDE SEQUENCE [LARGE SCALE GENOMIC DNA]</scope>
    <source>
        <strain evidence="15">TGE-P1</strain>
    </source>
</reference>
<evidence type="ECO:0000256" key="8">
    <source>
        <dbReference type="ARBA" id="ARBA00022982"/>
    </source>
</evidence>
<feature type="transmembrane region" description="Helical" evidence="12">
    <location>
        <begin position="12"/>
        <end position="32"/>
    </location>
</feature>
<evidence type="ECO:0000256" key="3">
    <source>
        <dbReference type="ARBA" id="ARBA00022448"/>
    </source>
</evidence>
<evidence type="ECO:0000313" key="14">
    <source>
        <dbReference type="EMBL" id="GAQ94058.1"/>
    </source>
</evidence>